<reference evidence="3" key="1">
    <citation type="submission" date="2018-09" db="EMBL/GenBank/DDBJ databases">
        <title>Nocardia yunnanensis sp. nov., an actinomycete isolated from a soil sample.</title>
        <authorList>
            <person name="Zhang J."/>
        </authorList>
    </citation>
    <scope>NUCLEOTIDE SEQUENCE [LARGE SCALE GENOMIC DNA]</scope>
    <source>
        <strain evidence="3">21-3</strain>
    </source>
</reference>
<dbReference type="GeneID" id="69697879"/>
<protein>
    <submittedName>
        <fullName evidence="2">Uncharacterized protein</fullName>
    </submittedName>
</protein>
<sequence>MANSDNIIPNQPTGKYRRVDVPIGERKTLAEKMFGYRQEPIEHDTYSYHGDKFYGRPHVGQPPKGDA</sequence>
<dbReference type="AlphaFoldDB" id="A0A5P6NCR1"/>
<proteinExistence type="predicted"/>
<gene>
    <name evidence="2" type="ORF">D0Y83_11225</name>
</gene>
<dbReference type="RefSeq" id="WP_151885907.1">
    <property type="nucleotide sequence ID" value="NZ_CP032228.1"/>
</dbReference>
<organism evidence="2 3">
    <name type="scientific">Qipengyuania flava</name>
    <dbReference type="NCBI Taxonomy" id="192812"/>
    <lineage>
        <taxon>Bacteria</taxon>
        <taxon>Pseudomonadati</taxon>
        <taxon>Pseudomonadota</taxon>
        <taxon>Alphaproteobacteria</taxon>
        <taxon>Sphingomonadales</taxon>
        <taxon>Erythrobacteraceae</taxon>
        <taxon>Qipengyuania</taxon>
    </lineage>
</organism>
<evidence type="ECO:0000256" key="1">
    <source>
        <dbReference type="SAM" id="MobiDB-lite"/>
    </source>
</evidence>
<dbReference type="Proteomes" id="UP000325385">
    <property type="component" value="Chromosome"/>
</dbReference>
<evidence type="ECO:0000313" key="3">
    <source>
        <dbReference type="Proteomes" id="UP000325385"/>
    </source>
</evidence>
<feature type="region of interest" description="Disordered" evidence="1">
    <location>
        <begin position="47"/>
        <end position="67"/>
    </location>
</feature>
<name>A0A5P6NCR1_9SPHN</name>
<evidence type="ECO:0000313" key="2">
    <source>
        <dbReference type="EMBL" id="QFI63772.1"/>
    </source>
</evidence>
<accession>A0A5P6NCR1</accession>
<dbReference type="EMBL" id="CP032228">
    <property type="protein sequence ID" value="QFI63772.1"/>
    <property type="molecule type" value="Genomic_DNA"/>
</dbReference>